<dbReference type="Proteomes" id="UP000224567">
    <property type="component" value="Unassembled WGS sequence"/>
</dbReference>
<reference evidence="3" key="2">
    <citation type="journal article" date="2017" name="J. Anim. Genet.">
        <title>Multiple reference genome sequences of hot pepper reveal the massive evolution of plant disease resistance genes by retroduplication.</title>
        <authorList>
            <person name="Kim S."/>
            <person name="Park J."/>
            <person name="Yeom S.-I."/>
            <person name="Kim Y.-M."/>
            <person name="Seo E."/>
            <person name="Kim K.-T."/>
            <person name="Kim M.-S."/>
            <person name="Lee J.M."/>
            <person name="Cheong K."/>
            <person name="Shin H.-S."/>
            <person name="Kim S.-B."/>
            <person name="Han K."/>
            <person name="Lee J."/>
            <person name="Park M."/>
            <person name="Lee H.-A."/>
            <person name="Lee H.-Y."/>
            <person name="Lee Y."/>
            <person name="Oh S."/>
            <person name="Lee J.H."/>
            <person name="Choi E."/>
            <person name="Choi E."/>
            <person name="Lee S.E."/>
            <person name="Jeon J."/>
            <person name="Kim H."/>
            <person name="Choi G."/>
            <person name="Song H."/>
            <person name="Lee J."/>
            <person name="Lee S.-C."/>
            <person name="Kwon J.-K."/>
            <person name="Lee H.-Y."/>
            <person name="Koo N."/>
            <person name="Hong Y."/>
            <person name="Kim R.W."/>
            <person name="Kang W.-H."/>
            <person name="Huh J.H."/>
            <person name="Kang B.-C."/>
            <person name="Yang T.-J."/>
            <person name="Lee Y.-H."/>
            <person name="Bennetzen J.L."/>
            <person name="Choi D."/>
        </authorList>
    </citation>
    <scope>NUCLEOTIDE SEQUENCE [LARGE SCALE GENOMIC DNA]</scope>
    <source>
        <strain evidence="3">cv. PBC81</strain>
    </source>
</reference>
<dbReference type="EMBL" id="MLFT02001678">
    <property type="protein sequence ID" value="PHT25505.1"/>
    <property type="molecule type" value="Genomic_DNA"/>
</dbReference>
<feature type="domain" description="C2H2-type" evidence="1">
    <location>
        <begin position="18"/>
        <end position="40"/>
    </location>
</feature>
<dbReference type="AlphaFoldDB" id="A0A2G2UXM3"/>
<keyword evidence="3" id="KW-1185">Reference proteome</keyword>
<dbReference type="PANTHER" id="PTHR48065">
    <property type="entry name" value="OS10G0469600 PROTEIN"/>
    <property type="match status" value="1"/>
</dbReference>
<sequence>MDCCPVMDDGRRITSYACPRCGLICKHGLNWENHKKGHYHDYVDGLEPQIKIKSLDSLDLKVVCPMCLLQFKSSEVKTHMDKYQFFYKDIQEVCPMCLEEFSSAELQTHMAKYQFFYQDIQEVCPMCLGEFSSAELQTHMAKYQFFFHDINEAECVPSYCFWIQKNMQENVYSSGIVYFSPYFPLLTNLENLNFSHNGLSGNIPGSFLSITSLQFLDLSEDSLSGPVSDNMFDNCGDSLCYLSLSGNFLEGAFPKTVSKCTSLNHL</sequence>
<proteinExistence type="predicted"/>
<dbReference type="SUPFAM" id="SSF52058">
    <property type="entry name" value="L domain-like"/>
    <property type="match status" value="1"/>
</dbReference>
<dbReference type="Gene3D" id="3.80.10.10">
    <property type="entry name" value="Ribonuclease Inhibitor"/>
    <property type="match status" value="1"/>
</dbReference>
<dbReference type="PROSITE" id="PS00028">
    <property type="entry name" value="ZINC_FINGER_C2H2_1"/>
    <property type="match status" value="1"/>
</dbReference>
<accession>A0A2G2UXM3</accession>
<dbReference type="InterPro" id="IPR013087">
    <property type="entry name" value="Znf_C2H2_type"/>
</dbReference>
<name>A0A2G2UXM3_CAPBA</name>
<reference evidence="2 3" key="1">
    <citation type="journal article" date="2017" name="Genome Biol.">
        <title>New reference genome sequences of hot pepper reveal the massive evolution of plant disease-resistance genes by retroduplication.</title>
        <authorList>
            <person name="Kim S."/>
            <person name="Park J."/>
            <person name="Yeom S.I."/>
            <person name="Kim Y.M."/>
            <person name="Seo E."/>
            <person name="Kim K.T."/>
            <person name="Kim M.S."/>
            <person name="Lee J.M."/>
            <person name="Cheong K."/>
            <person name="Shin H.S."/>
            <person name="Kim S.B."/>
            <person name="Han K."/>
            <person name="Lee J."/>
            <person name="Park M."/>
            <person name="Lee H.A."/>
            <person name="Lee H.Y."/>
            <person name="Lee Y."/>
            <person name="Oh S."/>
            <person name="Lee J.H."/>
            <person name="Choi E."/>
            <person name="Choi E."/>
            <person name="Lee S.E."/>
            <person name="Jeon J."/>
            <person name="Kim H."/>
            <person name="Choi G."/>
            <person name="Song H."/>
            <person name="Lee J."/>
            <person name="Lee S.C."/>
            <person name="Kwon J.K."/>
            <person name="Lee H.Y."/>
            <person name="Koo N."/>
            <person name="Hong Y."/>
            <person name="Kim R.W."/>
            <person name="Kang W.H."/>
            <person name="Huh J.H."/>
            <person name="Kang B.C."/>
            <person name="Yang T.J."/>
            <person name="Lee Y.H."/>
            <person name="Bennetzen J.L."/>
            <person name="Choi D."/>
        </authorList>
    </citation>
    <scope>NUCLEOTIDE SEQUENCE [LARGE SCALE GENOMIC DNA]</scope>
    <source>
        <strain evidence="3">cv. PBC81</strain>
    </source>
</reference>
<organism evidence="2 3">
    <name type="scientific">Capsicum baccatum</name>
    <name type="common">Peruvian pepper</name>
    <dbReference type="NCBI Taxonomy" id="33114"/>
    <lineage>
        <taxon>Eukaryota</taxon>
        <taxon>Viridiplantae</taxon>
        <taxon>Streptophyta</taxon>
        <taxon>Embryophyta</taxon>
        <taxon>Tracheophyta</taxon>
        <taxon>Spermatophyta</taxon>
        <taxon>Magnoliopsida</taxon>
        <taxon>eudicotyledons</taxon>
        <taxon>Gunneridae</taxon>
        <taxon>Pentapetalae</taxon>
        <taxon>asterids</taxon>
        <taxon>lamiids</taxon>
        <taxon>Solanales</taxon>
        <taxon>Solanaceae</taxon>
        <taxon>Solanoideae</taxon>
        <taxon>Capsiceae</taxon>
        <taxon>Capsicum</taxon>
    </lineage>
</organism>
<dbReference type="PANTHER" id="PTHR48065:SF72">
    <property type="entry name" value="LEUCINE-RICH REPEAT-CONTAINING N-TERMINAL PLANT-TYPE DOMAIN-CONTAINING PROTEIN"/>
    <property type="match status" value="1"/>
</dbReference>
<dbReference type="InterPro" id="IPR032675">
    <property type="entry name" value="LRR_dom_sf"/>
</dbReference>
<gene>
    <name evidence="2" type="ORF">CQW23_34868</name>
</gene>
<dbReference type="OrthoDB" id="676979at2759"/>
<dbReference type="Pfam" id="PF00560">
    <property type="entry name" value="LRR_1"/>
    <property type="match status" value="2"/>
</dbReference>
<dbReference type="STRING" id="33114.A0A2G2UXM3"/>
<dbReference type="InterPro" id="IPR001611">
    <property type="entry name" value="Leu-rich_rpt"/>
</dbReference>
<evidence type="ECO:0000313" key="3">
    <source>
        <dbReference type="Proteomes" id="UP000224567"/>
    </source>
</evidence>
<evidence type="ECO:0000313" key="2">
    <source>
        <dbReference type="EMBL" id="PHT25505.1"/>
    </source>
</evidence>
<evidence type="ECO:0000259" key="1">
    <source>
        <dbReference type="PROSITE" id="PS00028"/>
    </source>
</evidence>
<protein>
    <recommendedName>
        <fullName evidence="1">C2H2-type domain-containing protein</fullName>
    </recommendedName>
</protein>
<comment type="caution">
    <text evidence="2">The sequence shown here is derived from an EMBL/GenBank/DDBJ whole genome shotgun (WGS) entry which is preliminary data.</text>
</comment>